<protein>
    <submittedName>
        <fullName evidence="1">Uncharacterized protein</fullName>
    </submittedName>
</protein>
<reference evidence="1" key="1">
    <citation type="submission" date="2019-08" db="EMBL/GenBank/DDBJ databases">
        <authorList>
            <person name="Kucharzyk K."/>
            <person name="Murdoch R.W."/>
            <person name="Higgins S."/>
            <person name="Loffler F."/>
        </authorList>
    </citation>
    <scope>NUCLEOTIDE SEQUENCE</scope>
</reference>
<proteinExistence type="predicted"/>
<evidence type="ECO:0000313" key="1">
    <source>
        <dbReference type="EMBL" id="MPM40243.1"/>
    </source>
</evidence>
<sequence length="109" mass="12867">MLVPVSQKEGIEDDPVFISFQITFAVVCFQRVLGIKLVGSHERLETKFFVVRILHQLFDEIERVFLQKFFFDVVLLDQIIQFFIQCIEENSVRIHMLQEICPYGFLVLV</sequence>
<accession>A0A644ZNG9</accession>
<dbReference type="EMBL" id="VSSQ01008931">
    <property type="protein sequence ID" value="MPM40243.1"/>
    <property type="molecule type" value="Genomic_DNA"/>
</dbReference>
<name>A0A644ZNG9_9ZZZZ</name>
<dbReference type="AlphaFoldDB" id="A0A644ZNG9"/>
<comment type="caution">
    <text evidence="1">The sequence shown here is derived from an EMBL/GenBank/DDBJ whole genome shotgun (WGS) entry which is preliminary data.</text>
</comment>
<gene>
    <name evidence="1" type="ORF">SDC9_86883</name>
</gene>
<organism evidence="1">
    <name type="scientific">bioreactor metagenome</name>
    <dbReference type="NCBI Taxonomy" id="1076179"/>
    <lineage>
        <taxon>unclassified sequences</taxon>
        <taxon>metagenomes</taxon>
        <taxon>ecological metagenomes</taxon>
    </lineage>
</organism>